<dbReference type="PANTHER" id="PTHR35176">
    <property type="entry name" value="HEME OXYGENASE HI_0854-RELATED"/>
    <property type="match status" value="1"/>
</dbReference>
<dbReference type="Pfam" id="PF01243">
    <property type="entry name" value="PNPOx_N"/>
    <property type="match status" value="1"/>
</dbReference>
<dbReference type="NCBIfam" id="TIGR03618">
    <property type="entry name" value="Rv1155_F420"/>
    <property type="match status" value="1"/>
</dbReference>
<protein>
    <submittedName>
        <fullName evidence="3">PPOX class F420-dependent oxidoreductase</fullName>
    </submittedName>
</protein>
<evidence type="ECO:0000313" key="3">
    <source>
        <dbReference type="EMBL" id="MBO2437608.1"/>
    </source>
</evidence>
<name>A0ABS3QUF0_9ACTN</name>
<feature type="domain" description="Pyridoxamine 5'-phosphate oxidase N-terminal" evidence="2">
    <location>
        <begin position="7"/>
        <end position="130"/>
    </location>
</feature>
<dbReference type="InterPro" id="IPR011576">
    <property type="entry name" value="Pyridox_Oxase_N"/>
</dbReference>
<proteinExistence type="predicted"/>
<dbReference type="InterPro" id="IPR052019">
    <property type="entry name" value="F420H2_bilvrd_red/Heme_oxyg"/>
</dbReference>
<comment type="caution">
    <text evidence="3">The sequence shown here is derived from an EMBL/GenBank/DDBJ whole genome shotgun (WGS) entry which is preliminary data.</text>
</comment>
<dbReference type="SUPFAM" id="SSF50475">
    <property type="entry name" value="FMN-binding split barrel"/>
    <property type="match status" value="1"/>
</dbReference>
<evidence type="ECO:0000256" key="1">
    <source>
        <dbReference type="ARBA" id="ARBA00023002"/>
    </source>
</evidence>
<keyword evidence="4" id="KW-1185">Reference proteome</keyword>
<dbReference type="InterPro" id="IPR012349">
    <property type="entry name" value="Split_barrel_FMN-bd"/>
</dbReference>
<keyword evidence="1" id="KW-0560">Oxidoreductase</keyword>
<dbReference type="PANTHER" id="PTHR35176:SF6">
    <property type="entry name" value="HEME OXYGENASE HI_0854-RELATED"/>
    <property type="match status" value="1"/>
</dbReference>
<dbReference type="RefSeq" id="WP_208265942.1">
    <property type="nucleotide sequence ID" value="NZ_BAAAGM010000026.1"/>
</dbReference>
<organism evidence="3 4">
    <name type="scientific">Actinomadura nitritigenes</name>
    <dbReference type="NCBI Taxonomy" id="134602"/>
    <lineage>
        <taxon>Bacteria</taxon>
        <taxon>Bacillati</taxon>
        <taxon>Actinomycetota</taxon>
        <taxon>Actinomycetes</taxon>
        <taxon>Streptosporangiales</taxon>
        <taxon>Thermomonosporaceae</taxon>
        <taxon>Actinomadura</taxon>
    </lineage>
</organism>
<sequence length="139" mass="15238">MNATPLSDQAKAMLREPYFAWATVIRPDGSPHCTIVCVDVDGDEVVFTTAIGRVKERILRTDGRVAVSVLDPAVPFHSLTVSGTGRIEEKGAEEMTDRIARKYWGAPDYAHRSSDERRVTVRVTPEHVIYSDAGGGGRP</sequence>
<dbReference type="InterPro" id="IPR019920">
    <property type="entry name" value="F420-binding_dom_put"/>
</dbReference>
<dbReference type="Proteomes" id="UP000666915">
    <property type="component" value="Unassembled WGS sequence"/>
</dbReference>
<dbReference type="EMBL" id="JAGEOK010000005">
    <property type="protein sequence ID" value="MBO2437608.1"/>
    <property type="molecule type" value="Genomic_DNA"/>
</dbReference>
<gene>
    <name evidence="3" type="ORF">J4557_08770</name>
</gene>
<reference evidence="3 4" key="1">
    <citation type="submission" date="2021-03" db="EMBL/GenBank/DDBJ databases">
        <authorList>
            <person name="Kanchanasin P."/>
            <person name="Saeng-In P."/>
            <person name="Phongsopitanun W."/>
            <person name="Yuki M."/>
            <person name="Kudo T."/>
            <person name="Ohkuma M."/>
            <person name="Tanasupawat S."/>
        </authorList>
    </citation>
    <scope>NUCLEOTIDE SEQUENCE [LARGE SCALE GENOMIC DNA]</scope>
    <source>
        <strain evidence="3 4">L46</strain>
    </source>
</reference>
<accession>A0ABS3QUF0</accession>
<evidence type="ECO:0000313" key="4">
    <source>
        <dbReference type="Proteomes" id="UP000666915"/>
    </source>
</evidence>
<evidence type="ECO:0000259" key="2">
    <source>
        <dbReference type="Pfam" id="PF01243"/>
    </source>
</evidence>
<dbReference type="Gene3D" id="2.30.110.10">
    <property type="entry name" value="Electron Transport, Fmn-binding Protein, Chain A"/>
    <property type="match status" value="1"/>
</dbReference>